<dbReference type="Proteomes" id="UP000598426">
    <property type="component" value="Unassembled WGS sequence"/>
</dbReference>
<gene>
    <name evidence="2" type="ORF">IF188_06890</name>
</gene>
<dbReference type="RefSeq" id="WP_191171039.1">
    <property type="nucleotide sequence ID" value="NZ_JACXZS010000003.1"/>
</dbReference>
<accession>A0ABR8NNR5</accession>
<dbReference type="EMBL" id="JACXZS010000003">
    <property type="protein sequence ID" value="MBD3941422.1"/>
    <property type="molecule type" value="Genomic_DNA"/>
</dbReference>
<protein>
    <recommendedName>
        <fullName evidence="1">Plasmid replication protein origin binding domain-containing protein</fullName>
    </recommendedName>
</protein>
<evidence type="ECO:0000313" key="2">
    <source>
        <dbReference type="EMBL" id="MBD3941422.1"/>
    </source>
</evidence>
<sequence length="504" mass="55909">MTTRKASGPSGHKPPRYVTFTQQLKPEFWLGWDVALILAGDPRRIGEEVLRRYETAGGVAQGLWIIKHDRDVLADGSSKDDHVHVVLQQSAGPNVSGKLQCLAMDQIFGFGSKSVVRAAPGRGIHIENALSYLIHAKDPDKYQYDPSEVVTIRGTDYLEIESENRRAWARRAVMARKATVPMREWNELGDALVQKVLDGEVDEVDILRDKTLMDIYTRNESKVNLALKNRARREMLFEVDKLRAGIFQKTIVWAMGASDQGKTYLVESIAAELAARLGWPVFRATAKNGPDDYAGEPIFMMNEPSTKVMEWADFLTLLDPRQAGPISARFYNKPDAAPRVILIAVAVDPVEFGFFIPGKRSTSDSLDQLIRRITLLIEAQKDDTGDPRYSIGQVGNVTPYMRTVTVPGQQVAERVSLTYGRAETAYALSRDDALETVLFHVAERSPDAGLVIDETASIATRRHLHLVERGIVHDFVPQLIASPWENGSPAAITRGDDGFDGSAA</sequence>
<dbReference type="Gene3D" id="3.40.1310.30">
    <property type="match status" value="1"/>
</dbReference>
<name>A0ABR8NNR5_9MICO</name>
<keyword evidence="3" id="KW-1185">Reference proteome</keyword>
<comment type="caution">
    <text evidence="2">The sequence shown here is derived from an EMBL/GenBank/DDBJ whole genome shotgun (WGS) entry which is preliminary data.</text>
</comment>
<evidence type="ECO:0000259" key="1">
    <source>
        <dbReference type="Pfam" id="PF01719"/>
    </source>
</evidence>
<reference evidence="2 3" key="1">
    <citation type="submission" date="2020-09" db="EMBL/GenBank/DDBJ databases">
        <title>Isolation and identification of active actinomycetes.</title>
        <authorList>
            <person name="Li X."/>
        </authorList>
    </citation>
    <scope>NUCLEOTIDE SEQUENCE [LARGE SCALE GENOMIC DNA]</scope>
    <source>
        <strain evidence="2 3">NEAU-LLC</strain>
    </source>
</reference>
<evidence type="ECO:0000313" key="3">
    <source>
        <dbReference type="Proteomes" id="UP000598426"/>
    </source>
</evidence>
<dbReference type="Pfam" id="PF01719">
    <property type="entry name" value="Rep_OBD"/>
    <property type="match status" value="1"/>
</dbReference>
<organism evidence="2 3">
    <name type="scientific">Microbacterium helvum</name>
    <dbReference type="NCBI Taxonomy" id="2773713"/>
    <lineage>
        <taxon>Bacteria</taxon>
        <taxon>Bacillati</taxon>
        <taxon>Actinomycetota</taxon>
        <taxon>Actinomycetes</taxon>
        <taxon>Micrococcales</taxon>
        <taxon>Microbacteriaceae</taxon>
        <taxon>Microbacterium</taxon>
    </lineage>
</organism>
<feature type="domain" description="Plasmid replication protein origin binding" evidence="1">
    <location>
        <begin position="66"/>
        <end position="156"/>
    </location>
</feature>
<proteinExistence type="predicted"/>
<dbReference type="InterPro" id="IPR002631">
    <property type="entry name" value="Plasmid_rep_OBD"/>
</dbReference>